<keyword evidence="11 17" id="KW-0460">Magnesium</keyword>
<feature type="domain" description="UmuC" evidence="19">
    <location>
        <begin position="30"/>
        <end position="211"/>
    </location>
</feature>
<dbReference type="AlphaFoldDB" id="A0A1H0JBU4"/>
<evidence type="ECO:0000256" key="15">
    <source>
        <dbReference type="ARBA" id="ARBA00025589"/>
    </source>
</evidence>
<evidence type="ECO:0000256" key="18">
    <source>
        <dbReference type="SAM" id="MobiDB-lite"/>
    </source>
</evidence>
<dbReference type="NCBIfam" id="NF002677">
    <property type="entry name" value="PRK02406.1"/>
    <property type="match status" value="1"/>
</dbReference>
<dbReference type="InterPro" id="IPR022880">
    <property type="entry name" value="DNApol_IV"/>
</dbReference>
<keyword evidence="10 17" id="KW-0227">DNA damage</keyword>
<evidence type="ECO:0000256" key="17">
    <source>
        <dbReference type="HAMAP-Rule" id="MF_01113"/>
    </source>
</evidence>
<evidence type="ECO:0000256" key="10">
    <source>
        <dbReference type="ARBA" id="ARBA00022763"/>
    </source>
</evidence>
<dbReference type="NCBIfam" id="NF002882">
    <property type="entry name" value="PRK03348.1"/>
    <property type="match status" value="1"/>
</dbReference>
<dbReference type="Gene3D" id="3.30.70.270">
    <property type="match status" value="1"/>
</dbReference>
<sequence length="425" mass="46236">MGRSGDLPRGLVERFKARDGEWPDDTGCPMLHADMDAFYASVEIRRRPELRDRPVIVGGVGARGVVSAANYIARTFGVRSAMPTGQARRLCPQAVFLPPSFDLYQEVSTGVLAIFRDLTPLVEPLSLDEAFLDVSGSLRRLRTTPAALGAEIRRRVQEEFGITCSVGVGPTKFVAKLASGLAKPDGMLVVPRDQVTEFLHPLPVSALWGVGKKTAERLFDVGLEAVSDVAATPLPRLKRMLGVALAEHLHALANGHDSRAVVAETAEKSVGAEETFETDHWDRDLLKRELLRLSERTVATLRARGLRGRTVSIKVRYADFTTITRSRTLPVPTDVTREVYQTACKLLDEQTPPGAVRLIGVRMEQLGQGEGGQLLLDTPEQGWREAEQAADKARSKFGTAAVRPAALLGARPERAGATEPKPAKS</sequence>
<feature type="region of interest" description="Disordered" evidence="18">
    <location>
        <begin position="403"/>
        <end position="425"/>
    </location>
</feature>
<dbReference type="SUPFAM" id="SSF100879">
    <property type="entry name" value="Lesion bypass DNA polymerase (Y-family), little finger domain"/>
    <property type="match status" value="1"/>
</dbReference>
<dbReference type="GO" id="GO:0006281">
    <property type="term" value="P:DNA repair"/>
    <property type="evidence" value="ECO:0007669"/>
    <property type="project" value="UniProtKB-UniRule"/>
</dbReference>
<evidence type="ECO:0000256" key="2">
    <source>
        <dbReference type="ARBA" id="ARBA00010945"/>
    </source>
</evidence>
<evidence type="ECO:0000256" key="14">
    <source>
        <dbReference type="ARBA" id="ARBA00023204"/>
    </source>
</evidence>
<keyword evidence="12 17" id="KW-0239">DNA-directed DNA polymerase</keyword>
<feature type="active site" evidence="17">
    <location>
        <position position="129"/>
    </location>
</feature>
<dbReference type="Gene3D" id="3.40.1170.60">
    <property type="match status" value="1"/>
</dbReference>
<dbReference type="Proteomes" id="UP000199651">
    <property type="component" value="Unassembled WGS sequence"/>
</dbReference>
<dbReference type="GO" id="GO:0000287">
    <property type="term" value="F:magnesium ion binding"/>
    <property type="evidence" value="ECO:0007669"/>
    <property type="project" value="UniProtKB-UniRule"/>
</dbReference>
<keyword evidence="4 17" id="KW-0515">Mutator protein</keyword>
<keyword evidence="13 17" id="KW-0238">DNA-binding</keyword>
<dbReference type="GO" id="GO:0006261">
    <property type="term" value="P:DNA-templated DNA replication"/>
    <property type="evidence" value="ECO:0007669"/>
    <property type="project" value="UniProtKB-UniRule"/>
</dbReference>
<dbReference type="EMBL" id="FNJB01000003">
    <property type="protein sequence ID" value="SDO40801.1"/>
    <property type="molecule type" value="Genomic_DNA"/>
</dbReference>
<reference evidence="21" key="1">
    <citation type="submission" date="2016-10" db="EMBL/GenBank/DDBJ databases">
        <authorList>
            <person name="Varghese N."/>
            <person name="Submissions S."/>
        </authorList>
    </citation>
    <scope>NUCLEOTIDE SEQUENCE [LARGE SCALE GENOMIC DNA]</scope>
    <source>
        <strain evidence="21">IBRC-M 10655</strain>
    </source>
</reference>
<dbReference type="Gene3D" id="1.10.150.20">
    <property type="entry name" value="5' to 3' exonuclease, C-terminal subdomain"/>
    <property type="match status" value="1"/>
</dbReference>
<dbReference type="InterPro" id="IPR001126">
    <property type="entry name" value="UmuC"/>
</dbReference>
<evidence type="ECO:0000256" key="4">
    <source>
        <dbReference type="ARBA" id="ARBA00022457"/>
    </source>
</evidence>
<dbReference type="PANTHER" id="PTHR11076">
    <property type="entry name" value="DNA REPAIR POLYMERASE UMUC / TRANSFERASE FAMILY MEMBER"/>
    <property type="match status" value="1"/>
</dbReference>
<keyword evidence="6 17" id="KW-0808">Transferase</keyword>
<dbReference type="Pfam" id="PF11798">
    <property type="entry name" value="IMS_HHH"/>
    <property type="match status" value="1"/>
</dbReference>
<evidence type="ECO:0000256" key="6">
    <source>
        <dbReference type="ARBA" id="ARBA00022679"/>
    </source>
</evidence>
<dbReference type="PANTHER" id="PTHR11076:SF33">
    <property type="entry name" value="DNA POLYMERASE KAPPA"/>
    <property type="match status" value="1"/>
</dbReference>
<evidence type="ECO:0000313" key="21">
    <source>
        <dbReference type="Proteomes" id="UP000199651"/>
    </source>
</evidence>
<evidence type="ECO:0000313" key="20">
    <source>
        <dbReference type="EMBL" id="SDO40801.1"/>
    </source>
</evidence>
<dbReference type="InterPro" id="IPR043128">
    <property type="entry name" value="Rev_trsase/Diguanyl_cyclase"/>
</dbReference>
<keyword evidence="9 17" id="KW-0479">Metal-binding</keyword>
<comment type="function">
    <text evidence="15 17">Poorly processive, error-prone DNA polymerase involved in untargeted mutagenesis. Copies undamaged DNA at stalled replication forks, which arise in vivo from mismatched or misaligned primer ends. These misaligned primers can be extended by PolIV. Exhibits no 3'-5' exonuclease (proofreading) activity. May be involved in translesional synthesis, in conjunction with the beta clamp from PolIII.</text>
</comment>
<dbReference type="GO" id="GO:0005829">
    <property type="term" value="C:cytosol"/>
    <property type="evidence" value="ECO:0007669"/>
    <property type="project" value="TreeGrafter"/>
</dbReference>
<dbReference type="NCBIfam" id="NF002751">
    <property type="entry name" value="PRK02794.1"/>
    <property type="match status" value="1"/>
</dbReference>
<evidence type="ECO:0000256" key="11">
    <source>
        <dbReference type="ARBA" id="ARBA00022842"/>
    </source>
</evidence>
<evidence type="ECO:0000256" key="5">
    <source>
        <dbReference type="ARBA" id="ARBA00022490"/>
    </source>
</evidence>
<evidence type="ECO:0000256" key="12">
    <source>
        <dbReference type="ARBA" id="ARBA00022932"/>
    </source>
</evidence>
<comment type="cofactor">
    <cofactor evidence="17">
        <name>Mg(2+)</name>
        <dbReference type="ChEBI" id="CHEBI:18420"/>
    </cofactor>
    <text evidence="17">Binds 2 magnesium ions per subunit.</text>
</comment>
<dbReference type="GO" id="GO:0003887">
    <property type="term" value="F:DNA-directed DNA polymerase activity"/>
    <property type="evidence" value="ECO:0007669"/>
    <property type="project" value="UniProtKB-UniRule"/>
</dbReference>
<dbReference type="SUPFAM" id="SSF56672">
    <property type="entry name" value="DNA/RNA polymerases"/>
    <property type="match status" value="1"/>
</dbReference>
<keyword evidence="5 17" id="KW-0963">Cytoplasm</keyword>
<dbReference type="GO" id="GO:0003684">
    <property type="term" value="F:damaged DNA binding"/>
    <property type="evidence" value="ECO:0007669"/>
    <property type="project" value="InterPro"/>
</dbReference>
<dbReference type="GO" id="GO:0042276">
    <property type="term" value="P:error-prone translesion synthesis"/>
    <property type="evidence" value="ECO:0007669"/>
    <property type="project" value="TreeGrafter"/>
</dbReference>
<evidence type="ECO:0000256" key="13">
    <source>
        <dbReference type="ARBA" id="ARBA00023125"/>
    </source>
</evidence>
<dbReference type="GO" id="GO:0009432">
    <property type="term" value="P:SOS response"/>
    <property type="evidence" value="ECO:0007669"/>
    <property type="project" value="TreeGrafter"/>
</dbReference>
<protein>
    <recommendedName>
        <fullName evidence="17">DNA polymerase IV</fullName>
        <shortName evidence="17">Pol IV</shortName>
        <ecNumber evidence="17">2.7.7.7</ecNumber>
    </recommendedName>
</protein>
<dbReference type="HAMAP" id="MF_01113">
    <property type="entry name" value="DNApol_IV"/>
    <property type="match status" value="1"/>
</dbReference>
<gene>
    <name evidence="17" type="primary">dinB</name>
    <name evidence="20" type="ORF">SAMN05192558_10313</name>
</gene>
<dbReference type="NCBIfam" id="NF003015">
    <property type="entry name" value="PRK03858.1"/>
    <property type="match status" value="1"/>
</dbReference>
<dbReference type="RefSeq" id="WP_091371498.1">
    <property type="nucleotide sequence ID" value="NZ_FNDV01000002.1"/>
</dbReference>
<dbReference type="Pfam" id="PF00817">
    <property type="entry name" value="IMS"/>
    <property type="match status" value="1"/>
</dbReference>
<dbReference type="STRING" id="504798.SAMN05421871_10240"/>
<evidence type="ECO:0000256" key="3">
    <source>
        <dbReference type="ARBA" id="ARBA00011245"/>
    </source>
</evidence>
<dbReference type="InterPro" id="IPR036775">
    <property type="entry name" value="DNA_pol_Y-fam_lit_finger_sf"/>
</dbReference>
<dbReference type="InterPro" id="IPR050116">
    <property type="entry name" value="DNA_polymerase-Y"/>
</dbReference>
<name>A0A1H0JBU4_9PSEU</name>
<evidence type="ECO:0000259" key="19">
    <source>
        <dbReference type="PROSITE" id="PS50173"/>
    </source>
</evidence>
<feature type="site" description="Substrate discrimination" evidence="17">
    <location>
        <position position="39"/>
    </location>
</feature>
<accession>A0A1H0JBU4</accession>
<dbReference type="FunFam" id="3.30.1490.100:FF:000004">
    <property type="entry name" value="DNA polymerase IV"/>
    <property type="match status" value="1"/>
</dbReference>
<dbReference type="InterPro" id="IPR043502">
    <property type="entry name" value="DNA/RNA_pol_sf"/>
</dbReference>
<comment type="catalytic activity">
    <reaction evidence="16 17">
        <text>DNA(n) + a 2'-deoxyribonucleoside 5'-triphosphate = DNA(n+1) + diphosphate</text>
        <dbReference type="Rhea" id="RHEA:22508"/>
        <dbReference type="Rhea" id="RHEA-COMP:17339"/>
        <dbReference type="Rhea" id="RHEA-COMP:17340"/>
        <dbReference type="ChEBI" id="CHEBI:33019"/>
        <dbReference type="ChEBI" id="CHEBI:61560"/>
        <dbReference type="ChEBI" id="CHEBI:173112"/>
        <dbReference type="EC" id="2.7.7.7"/>
    </reaction>
</comment>
<dbReference type="EC" id="2.7.7.7" evidence="17"/>
<evidence type="ECO:0000256" key="7">
    <source>
        <dbReference type="ARBA" id="ARBA00022695"/>
    </source>
</evidence>
<evidence type="ECO:0000256" key="1">
    <source>
        <dbReference type="ARBA" id="ARBA00004496"/>
    </source>
</evidence>
<comment type="similarity">
    <text evidence="2 17">Belongs to the DNA polymerase type-Y family.</text>
</comment>
<keyword evidence="21" id="KW-1185">Reference proteome</keyword>
<keyword evidence="8 17" id="KW-0235">DNA replication</keyword>
<dbReference type="Pfam" id="PF11799">
    <property type="entry name" value="IMS_C"/>
    <property type="match status" value="1"/>
</dbReference>
<dbReference type="OrthoDB" id="9808813at2"/>
<comment type="subunit">
    <text evidence="3 17">Monomer.</text>
</comment>
<keyword evidence="7 17" id="KW-0548">Nucleotidyltransferase</keyword>
<keyword evidence="14 17" id="KW-0234">DNA repair</keyword>
<comment type="subcellular location">
    <subcellularLocation>
        <location evidence="1 17">Cytoplasm</location>
    </subcellularLocation>
</comment>
<proteinExistence type="inferred from homology"/>
<dbReference type="CDD" id="cd03586">
    <property type="entry name" value="PolY_Pol_IV_kappa"/>
    <property type="match status" value="1"/>
</dbReference>
<dbReference type="Gene3D" id="3.30.1490.100">
    <property type="entry name" value="DNA polymerase, Y-family, little finger domain"/>
    <property type="match status" value="1"/>
</dbReference>
<evidence type="ECO:0000256" key="8">
    <source>
        <dbReference type="ARBA" id="ARBA00022705"/>
    </source>
</evidence>
<dbReference type="InterPro" id="IPR017961">
    <property type="entry name" value="DNA_pol_Y-fam_little_finger"/>
</dbReference>
<dbReference type="PROSITE" id="PS50173">
    <property type="entry name" value="UMUC"/>
    <property type="match status" value="1"/>
</dbReference>
<evidence type="ECO:0000256" key="16">
    <source>
        <dbReference type="ARBA" id="ARBA00049244"/>
    </source>
</evidence>
<evidence type="ECO:0000256" key="9">
    <source>
        <dbReference type="ARBA" id="ARBA00022723"/>
    </source>
</evidence>
<dbReference type="FunFam" id="3.40.1170.60:FF:000001">
    <property type="entry name" value="DNA polymerase IV"/>
    <property type="match status" value="1"/>
</dbReference>
<feature type="binding site" evidence="17">
    <location>
        <position position="34"/>
    </location>
    <ligand>
        <name>Mg(2+)</name>
        <dbReference type="ChEBI" id="CHEBI:18420"/>
    </ligand>
</feature>
<organism evidence="20 21">
    <name type="scientific">Actinokineospora alba</name>
    <dbReference type="NCBI Taxonomy" id="504798"/>
    <lineage>
        <taxon>Bacteria</taxon>
        <taxon>Bacillati</taxon>
        <taxon>Actinomycetota</taxon>
        <taxon>Actinomycetes</taxon>
        <taxon>Pseudonocardiales</taxon>
        <taxon>Pseudonocardiaceae</taxon>
        <taxon>Actinokineospora</taxon>
    </lineage>
</organism>
<feature type="binding site" evidence="17">
    <location>
        <position position="128"/>
    </location>
    <ligand>
        <name>Mg(2+)</name>
        <dbReference type="ChEBI" id="CHEBI:18420"/>
    </ligand>
</feature>
<dbReference type="InterPro" id="IPR024728">
    <property type="entry name" value="PolY_HhH_motif"/>
</dbReference>